<dbReference type="PANTHER" id="PTHR10091">
    <property type="entry name" value="ALDOSE-1-EPIMERASE"/>
    <property type="match status" value="1"/>
</dbReference>
<keyword evidence="9 11" id="KW-0413">Isomerase</keyword>
<dbReference type="PROSITE" id="PS51257">
    <property type="entry name" value="PROKAR_LIPOPROTEIN"/>
    <property type="match status" value="1"/>
</dbReference>
<comment type="caution">
    <text evidence="13">The sequence shown here is derived from an EMBL/GenBank/DDBJ whole genome shotgun (WGS) entry which is preliminary data.</text>
</comment>
<dbReference type="RefSeq" id="WP_407032505.1">
    <property type="nucleotide sequence ID" value="NZ_JAQGEF010000024.1"/>
</dbReference>
<keyword evidence="12" id="KW-0732">Signal</keyword>
<evidence type="ECO:0000256" key="12">
    <source>
        <dbReference type="SAM" id="SignalP"/>
    </source>
</evidence>
<organism evidence="13 14">
    <name type="scientific">Polluticaenibacter yanchengensis</name>
    <dbReference type="NCBI Taxonomy" id="3014562"/>
    <lineage>
        <taxon>Bacteria</taxon>
        <taxon>Pseudomonadati</taxon>
        <taxon>Bacteroidota</taxon>
        <taxon>Chitinophagia</taxon>
        <taxon>Chitinophagales</taxon>
        <taxon>Chitinophagaceae</taxon>
        <taxon>Polluticaenibacter</taxon>
    </lineage>
</organism>
<dbReference type="EMBL" id="JAQGEF010000024">
    <property type="protein sequence ID" value="MDA3616175.1"/>
    <property type="molecule type" value="Genomic_DNA"/>
</dbReference>
<dbReference type="PROSITE" id="PS00545">
    <property type="entry name" value="ALDOSE_1_EPIMERASE"/>
    <property type="match status" value="1"/>
</dbReference>
<dbReference type="InterPro" id="IPR015443">
    <property type="entry name" value="Aldose_1-epimerase"/>
</dbReference>
<dbReference type="PANTHER" id="PTHR10091:SF0">
    <property type="entry name" value="GALACTOSE MUTAROTASE"/>
    <property type="match status" value="1"/>
</dbReference>
<dbReference type="NCBIfam" id="NF008277">
    <property type="entry name" value="PRK11055.1"/>
    <property type="match status" value="1"/>
</dbReference>
<evidence type="ECO:0000256" key="3">
    <source>
        <dbReference type="ARBA" id="ARBA00005028"/>
    </source>
</evidence>
<dbReference type="EC" id="5.1.3.3" evidence="6 11"/>
<keyword evidence="10 11" id="KW-0119">Carbohydrate metabolism</keyword>
<gene>
    <name evidence="13" type="ORF">O3P16_15265</name>
</gene>
<evidence type="ECO:0000256" key="1">
    <source>
        <dbReference type="ARBA" id="ARBA00001614"/>
    </source>
</evidence>
<dbReference type="InterPro" id="IPR018052">
    <property type="entry name" value="Ald1_epimerase_CS"/>
</dbReference>
<keyword evidence="8" id="KW-0106">Calcium</keyword>
<dbReference type="CDD" id="cd09019">
    <property type="entry name" value="galactose_mutarotase_like"/>
    <property type="match status" value="1"/>
</dbReference>
<dbReference type="InterPro" id="IPR008183">
    <property type="entry name" value="Aldose_1/G6P_1-epimerase"/>
</dbReference>
<evidence type="ECO:0000256" key="2">
    <source>
        <dbReference type="ARBA" id="ARBA00001913"/>
    </source>
</evidence>
<evidence type="ECO:0000256" key="6">
    <source>
        <dbReference type="ARBA" id="ARBA00013185"/>
    </source>
</evidence>
<dbReference type="PIRSF" id="PIRSF005096">
    <property type="entry name" value="GALM"/>
    <property type="match status" value="1"/>
</dbReference>
<evidence type="ECO:0000256" key="11">
    <source>
        <dbReference type="PIRNR" id="PIRNR005096"/>
    </source>
</evidence>
<reference evidence="13 14" key="1">
    <citation type="submission" date="2022-12" db="EMBL/GenBank/DDBJ databases">
        <title>Chitinophagaceae gen. sp. nov., a new member of the family Chitinophagaceae, isolated from soil in a chemical factory.</title>
        <authorList>
            <person name="Ke Z."/>
        </authorList>
    </citation>
    <scope>NUCLEOTIDE SEQUENCE [LARGE SCALE GENOMIC DNA]</scope>
    <source>
        <strain evidence="13 14">LY-5</strain>
    </source>
</reference>
<comment type="catalytic activity">
    <reaction evidence="1 11">
        <text>alpha-D-glucose = beta-D-glucose</text>
        <dbReference type="Rhea" id="RHEA:10264"/>
        <dbReference type="ChEBI" id="CHEBI:15903"/>
        <dbReference type="ChEBI" id="CHEBI:17925"/>
        <dbReference type="EC" id="5.1.3.3"/>
    </reaction>
</comment>
<protein>
    <recommendedName>
        <fullName evidence="7 11">Aldose 1-epimerase</fullName>
        <ecNumber evidence="6 11">5.1.3.3</ecNumber>
    </recommendedName>
</protein>
<dbReference type="InterPro" id="IPR014718">
    <property type="entry name" value="GH-type_carb-bd"/>
</dbReference>
<dbReference type="Gene3D" id="2.70.98.10">
    <property type="match status" value="1"/>
</dbReference>
<dbReference type="Pfam" id="PF01263">
    <property type="entry name" value="Aldose_epim"/>
    <property type="match status" value="1"/>
</dbReference>
<evidence type="ECO:0000256" key="10">
    <source>
        <dbReference type="ARBA" id="ARBA00023277"/>
    </source>
</evidence>
<comment type="pathway">
    <text evidence="3 11">Carbohydrate metabolism; hexose metabolism.</text>
</comment>
<comment type="cofactor">
    <cofactor evidence="2">
        <name>Ca(2+)</name>
        <dbReference type="ChEBI" id="CHEBI:29108"/>
    </cofactor>
</comment>
<evidence type="ECO:0000256" key="4">
    <source>
        <dbReference type="ARBA" id="ARBA00006206"/>
    </source>
</evidence>
<evidence type="ECO:0000256" key="5">
    <source>
        <dbReference type="ARBA" id="ARBA00011245"/>
    </source>
</evidence>
<accession>A0ABT4UPP0</accession>
<feature type="signal peptide" evidence="12">
    <location>
        <begin position="1"/>
        <end position="21"/>
    </location>
</feature>
<name>A0ABT4UPP0_9BACT</name>
<evidence type="ECO:0000313" key="14">
    <source>
        <dbReference type="Proteomes" id="UP001210231"/>
    </source>
</evidence>
<dbReference type="Proteomes" id="UP001210231">
    <property type="component" value="Unassembled WGS sequence"/>
</dbReference>
<keyword evidence="14" id="KW-1185">Reference proteome</keyword>
<comment type="subunit">
    <text evidence="5">Monomer.</text>
</comment>
<proteinExistence type="inferred from homology"/>
<evidence type="ECO:0000256" key="8">
    <source>
        <dbReference type="ARBA" id="ARBA00022837"/>
    </source>
</evidence>
<dbReference type="InterPro" id="IPR047215">
    <property type="entry name" value="Galactose_mutarotase-like"/>
</dbReference>
<evidence type="ECO:0000256" key="9">
    <source>
        <dbReference type="ARBA" id="ARBA00023235"/>
    </source>
</evidence>
<evidence type="ECO:0000313" key="13">
    <source>
        <dbReference type="EMBL" id="MDA3616175.1"/>
    </source>
</evidence>
<dbReference type="InterPro" id="IPR011013">
    <property type="entry name" value="Gal_mutarotase_sf_dom"/>
</dbReference>
<feature type="chain" id="PRO_5046547619" description="Aldose 1-epimerase" evidence="12">
    <location>
        <begin position="22"/>
        <end position="396"/>
    </location>
</feature>
<comment type="similarity">
    <text evidence="4 11">Belongs to the aldose epimerase family.</text>
</comment>
<evidence type="ECO:0000256" key="7">
    <source>
        <dbReference type="ARBA" id="ARBA00014165"/>
    </source>
</evidence>
<sequence length="396" mass="42437">MRVNSWIFASVSMIAVACGNAANNENSGKDTTNEIVNNNYAIDSLFPAKQAYQVTVGDKKTDLFFIKNNSGAAVAITNLGARVMGIAVPDKNGKLIDVALGYDSVQSNLAPGEPFFGAVIGRYGNRIANAKFTLNGNTYNIGKNDGPNSLHGGQEGFYNKVFDAKQLSDSSISFTYVSADGEGGYPGTLSTEVVYTFTGKNELKIDYKATTDKATPVNLTNHTYFNLNGAGVGDINNHLLQLNAAHFTPVNETLIPTGELKPVAGTPFDFTTATAIGKRVNDKDEQLEKGKGYDHNFVLTDTSNVLKTAAVVSSPVTGIVMEVLTTEPGIQFYGGNFLKGGAKTGKKQAEYGYRQGFCLETQHFPDSPNQPKFPTTIVNPGATYTTTTVYKFSVSK</sequence>
<dbReference type="SUPFAM" id="SSF74650">
    <property type="entry name" value="Galactose mutarotase-like"/>
    <property type="match status" value="1"/>
</dbReference>